<gene>
    <name evidence="2" type="ORF">CJD38_08580</name>
</gene>
<dbReference type="InterPro" id="IPR014030">
    <property type="entry name" value="Ketoacyl_synth_N"/>
</dbReference>
<dbReference type="AlphaFoldDB" id="A0A2T5MFM7"/>
<reference evidence="2 3" key="1">
    <citation type="submission" date="2018-04" db="EMBL/GenBank/DDBJ databases">
        <title>Novel species isolated from glacier.</title>
        <authorList>
            <person name="Liu Q."/>
            <person name="Xin Y.-H."/>
        </authorList>
    </citation>
    <scope>NUCLEOTIDE SEQUENCE [LARGE SCALE GENOMIC DNA]</scope>
    <source>
        <strain evidence="2 3">GT1R17</strain>
    </source>
</reference>
<dbReference type="SUPFAM" id="SSF53901">
    <property type="entry name" value="Thiolase-like"/>
    <property type="match status" value="1"/>
</dbReference>
<keyword evidence="3" id="KW-1185">Reference proteome</keyword>
<dbReference type="InterPro" id="IPR016039">
    <property type="entry name" value="Thiolase-like"/>
</dbReference>
<evidence type="ECO:0000313" key="2">
    <source>
        <dbReference type="EMBL" id="PTU31388.1"/>
    </source>
</evidence>
<accession>A0A2T5MFM7</accession>
<dbReference type="OrthoDB" id="9798676at2"/>
<dbReference type="Proteomes" id="UP000244248">
    <property type="component" value="Unassembled WGS sequence"/>
</dbReference>
<dbReference type="EMBL" id="QANS01000003">
    <property type="protein sequence ID" value="PTU31388.1"/>
    <property type="molecule type" value="Genomic_DNA"/>
</dbReference>
<protein>
    <submittedName>
        <fullName evidence="2">3-oxoacyl-ACP synthase</fullName>
    </submittedName>
</protein>
<comment type="caution">
    <text evidence="2">The sequence shown here is derived from an EMBL/GenBank/DDBJ whole genome shotgun (WGS) entry which is preliminary data.</text>
</comment>
<sequence>MKCLFIESLGIAAPGLAGWSQARAVLRGQQPYVAQELETYQPNLLPPNERRRATPAVRLAFRVAEEAVAGSSLTADHLAGVFATAEADTSVLHRICSALAEDSRAVSPTDFHNSVHNAAAGYWSIAAAAKLPSVTLTAHDATFMAGLIEAYGLVHGDGYSVLLTAYDLRPPEPLFGGRPLLCNAGVALVLTAERTERSLAQLDIAPTSVSETTMRDASLETLRLGNPACRALPLMHLLAAEESGDVCLAGTGEQRWQLRVQWL</sequence>
<name>A0A2T5MFM7_9GAMM</name>
<dbReference type="GO" id="GO:0016746">
    <property type="term" value="F:acyltransferase activity"/>
    <property type="evidence" value="ECO:0007669"/>
    <property type="project" value="InterPro"/>
</dbReference>
<evidence type="ECO:0000313" key="3">
    <source>
        <dbReference type="Proteomes" id="UP000244248"/>
    </source>
</evidence>
<evidence type="ECO:0000259" key="1">
    <source>
        <dbReference type="Pfam" id="PF13723"/>
    </source>
</evidence>
<dbReference type="RefSeq" id="WP_107939931.1">
    <property type="nucleotide sequence ID" value="NZ_QANS01000003.1"/>
</dbReference>
<dbReference type="Pfam" id="PF13723">
    <property type="entry name" value="Ketoacyl-synt_2"/>
    <property type="match status" value="1"/>
</dbReference>
<dbReference type="Gene3D" id="3.40.47.10">
    <property type="match status" value="1"/>
</dbReference>
<proteinExistence type="predicted"/>
<feature type="domain" description="Beta-ketoacyl synthase-like N-terminal" evidence="1">
    <location>
        <begin position="29"/>
        <end position="212"/>
    </location>
</feature>
<organism evidence="2 3">
    <name type="scientific">Stenotrophobium rhamnosiphilum</name>
    <dbReference type="NCBI Taxonomy" id="2029166"/>
    <lineage>
        <taxon>Bacteria</taxon>
        <taxon>Pseudomonadati</taxon>
        <taxon>Pseudomonadota</taxon>
        <taxon>Gammaproteobacteria</taxon>
        <taxon>Nevskiales</taxon>
        <taxon>Nevskiaceae</taxon>
        <taxon>Stenotrophobium</taxon>
    </lineage>
</organism>